<dbReference type="SUPFAM" id="SSF51556">
    <property type="entry name" value="Metallo-dependent hydrolases"/>
    <property type="match status" value="1"/>
</dbReference>
<evidence type="ECO:0000313" key="2">
    <source>
        <dbReference type="Proteomes" id="UP000076088"/>
    </source>
</evidence>
<dbReference type="PROSITE" id="PS51365">
    <property type="entry name" value="RENAL_DIPEPTIDASE_2"/>
    <property type="match status" value="1"/>
</dbReference>
<dbReference type="PANTHER" id="PTHR10443:SF12">
    <property type="entry name" value="DIPEPTIDASE"/>
    <property type="match status" value="1"/>
</dbReference>
<accession>A0AAC9AWV0</accession>
<protein>
    <recommendedName>
        <fullName evidence="3">Dipeptidase</fullName>
    </recommendedName>
</protein>
<dbReference type="RefSeq" id="WP_054731352.1">
    <property type="nucleotide sequence ID" value="NZ_CP009429.1"/>
</dbReference>
<name>A0AAC9AWV0_SPHMC</name>
<dbReference type="GO" id="GO:0070573">
    <property type="term" value="F:metallodipeptidase activity"/>
    <property type="evidence" value="ECO:0007669"/>
    <property type="project" value="InterPro"/>
</dbReference>
<keyword evidence="2" id="KW-1185">Reference proteome</keyword>
<gene>
    <name evidence="1" type="ORF">ATM17_20120</name>
</gene>
<evidence type="ECO:0000313" key="1">
    <source>
        <dbReference type="EMBL" id="AMU91323.1"/>
    </source>
</evidence>
<dbReference type="Gene3D" id="3.20.20.140">
    <property type="entry name" value="Metal-dependent hydrolases"/>
    <property type="match status" value="1"/>
</dbReference>
<dbReference type="GO" id="GO:0006508">
    <property type="term" value="P:proteolysis"/>
    <property type="evidence" value="ECO:0007669"/>
    <property type="project" value="InterPro"/>
</dbReference>
<proteinExistence type="predicted"/>
<organism evidence="1 2">
    <name type="scientific">Sphingopyxis macrogoltabida</name>
    <name type="common">Sphingomonas macrogoltabidus</name>
    <dbReference type="NCBI Taxonomy" id="33050"/>
    <lineage>
        <taxon>Bacteria</taxon>
        <taxon>Pseudomonadati</taxon>
        <taxon>Pseudomonadota</taxon>
        <taxon>Alphaproteobacteria</taxon>
        <taxon>Sphingomonadales</taxon>
        <taxon>Sphingomonadaceae</taxon>
        <taxon>Sphingopyxis</taxon>
    </lineage>
</organism>
<reference evidence="2" key="1">
    <citation type="submission" date="2015-11" db="EMBL/GenBank/DDBJ databases">
        <title>Complete genome sequence of a polyethylene-glycol degrader Sphingopyxis macrogoltabida 203N (NBRC 111659).</title>
        <authorList>
            <person name="Yoshiyuki O."/>
            <person name="Shouta N."/>
            <person name="Nagata Y."/>
            <person name="Numata M."/>
            <person name="Tsuchikane K."/>
            <person name="Hosoyama A."/>
            <person name="Yamazoe A."/>
            <person name="Tsuda M."/>
            <person name="Fujita N."/>
            <person name="Kawai F."/>
        </authorList>
    </citation>
    <scope>NUCLEOTIDE SEQUENCE [LARGE SCALE GENOMIC DNA]</scope>
    <source>
        <strain evidence="2">203N</strain>
    </source>
</reference>
<dbReference type="AlphaFoldDB" id="A0AAC9AWV0"/>
<reference evidence="1 2" key="2">
    <citation type="journal article" date="2016" name="Genome Announc.">
        <title>Complete Genome Sequence of Sphingopyxis macrogoltabida Strain 203N (NBRC 111659), a Polyethylene Glycol Degrader.</title>
        <authorList>
            <person name="Ohtsubo Y."/>
            <person name="Nonoyama S."/>
            <person name="Nagata Y."/>
            <person name="Numata M."/>
            <person name="Tsuchikane K."/>
            <person name="Hosoyama A."/>
            <person name="Yamazoe A."/>
            <person name="Tsuda M."/>
            <person name="Fujita N."/>
            <person name="Kawai F."/>
        </authorList>
    </citation>
    <scope>NUCLEOTIDE SEQUENCE [LARGE SCALE GENOMIC DNA]</scope>
    <source>
        <strain evidence="1 2">203N</strain>
    </source>
</reference>
<sequence length="377" mass="41286">MTISRRDIIRGGGALAAFAWAAPALGKAADIAPLMKDADALYNESIIIDMLCDEFRDASGLEQIKLSGLTTMSTTLGVRRPESPRGSYMMNGFTRDNGIADCVAWNKFIAENNTIIAPARSAADIRSAKAAGKTSVMLNFQNAPIDGELDNIDMFHGLGIRVMQVTYNERNLLGDGSTERTNAGLSDFGIAAVHRMNEVGILVDSSHSGAQTTMDAITFSKRPPIISHSNCAALNEHPRTKSDEIIRALAKKGGVMGLTTVNTMVKRDFPVTMEHWLDHVDHIVKLVGVDHVGFGTDTLIRGWPTDPKQKQEFLDAYGEPYFKSSYRFRYPFGTEGMNDAKKWRFATAGLIKRGYKEADIVKILGGNWLRIIADVVG</sequence>
<dbReference type="Pfam" id="PF01244">
    <property type="entry name" value="Peptidase_M19"/>
    <property type="match status" value="1"/>
</dbReference>
<dbReference type="PROSITE" id="PS51318">
    <property type="entry name" value="TAT"/>
    <property type="match status" value="1"/>
</dbReference>
<evidence type="ECO:0008006" key="3">
    <source>
        <dbReference type="Google" id="ProtNLM"/>
    </source>
</evidence>
<dbReference type="KEGG" id="smaz:LH19_19570"/>
<dbReference type="Proteomes" id="UP000076088">
    <property type="component" value="Chromosome"/>
</dbReference>
<dbReference type="InterPro" id="IPR006311">
    <property type="entry name" value="TAT_signal"/>
</dbReference>
<dbReference type="PANTHER" id="PTHR10443">
    <property type="entry name" value="MICROSOMAL DIPEPTIDASE"/>
    <property type="match status" value="1"/>
</dbReference>
<dbReference type="InterPro" id="IPR032466">
    <property type="entry name" value="Metal_Hydrolase"/>
</dbReference>
<dbReference type="EMBL" id="CP013344">
    <property type="protein sequence ID" value="AMU91323.1"/>
    <property type="molecule type" value="Genomic_DNA"/>
</dbReference>
<dbReference type="InterPro" id="IPR008257">
    <property type="entry name" value="Pept_M19"/>
</dbReference>